<dbReference type="Gene3D" id="2.40.10.270">
    <property type="entry name" value="Bacteriophage SPP1 head-tail adaptor protein"/>
    <property type="match status" value="1"/>
</dbReference>
<reference evidence="1 2" key="1">
    <citation type="submission" date="2017-02" db="EMBL/GenBank/DDBJ databases">
        <title>Whole genome shotgun sequence of Pantoea agglomerans strain AS1 isolated from a cycad, Zamia floridana in Central Florida, USA.</title>
        <authorList>
            <person name="Lata P."/>
            <person name="Govindarajan S."/>
            <person name="Qi F."/>
            <person name="Li J.-L."/>
            <person name="Maurya S.K."/>
            <person name="Sahoo M.K."/>
        </authorList>
    </citation>
    <scope>NUCLEOTIDE SEQUENCE [LARGE SCALE GENOMIC DNA]</scope>
    <source>
        <strain evidence="1 2">AS1</strain>
    </source>
</reference>
<gene>
    <name evidence="1" type="ORF">B2J69_14270</name>
</gene>
<organism evidence="1 2">
    <name type="scientific">Pantoea latae</name>
    <dbReference type="NCBI Taxonomy" id="1964541"/>
    <lineage>
        <taxon>Bacteria</taxon>
        <taxon>Pseudomonadati</taxon>
        <taxon>Pseudomonadota</taxon>
        <taxon>Gammaproteobacteria</taxon>
        <taxon>Enterobacterales</taxon>
        <taxon>Erwiniaceae</taxon>
        <taxon>Pantoea</taxon>
    </lineage>
</organism>
<dbReference type="Pfam" id="PF05521">
    <property type="entry name" value="Phage_HCP"/>
    <property type="match status" value="1"/>
</dbReference>
<keyword evidence="2" id="KW-1185">Reference proteome</keyword>
<sequence length="113" mass="12317">MRAGPMRYRVTLQKPASGRLPSGQPAIGWTDVKSIRAAISDVSGRELLNSGAELSGTTSRIWLRRIAGITITSGWRLVHNPPTGEGEVYDIKSVTRAENGARLELMCERGVKQ</sequence>
<protein>
    <submittedName>
        <fullName evidence="1">Phage head-tail joining protein</fullName>
    </submittedName>
</protein>
<evidence type="ECO:0000313" key="1">
    <source>
        <dbReference type="EMBL" id="OQP32432.1"/>
    </source>
</evidence>
<dbReference type="EMBL" id="MWUE01000022">
    <property type="protein sequence ID" value="OQP32432.1"/>
    <property type="molecule type" value="Genomic_DNA"/>
</dbReference>
<proteinExistence type="predicted"/>
<comment type="caution">
    <text evidence="1">The sequence shown here is derived from an EMBL/GenBank/DDBJ whole genome shotgun (WGS) entry which is preliminary data.</text>
</comment>
<dbReference type="NCBIfam" id="TIGR01563">
    <property type="entry name" value="gp16_SPP1"/>
    <property type="match status" value="1"/>
</dbReference>
<dbReference type="InterPro" id="IPR038666">
    <property type="entry name" value="SSP1_head-tail_sf"/>
</dbReference>
<evidence type="ECO:0000313" key="2">
    <source>
        <dbReference type="Proteomes" id="UP000192769"/>
    </source>
</evidence>
<dbReference type="AlphaFoldDB" id="A0A1V9DEX8"/>
<name>A0A1V9DEX8_9GAMM</name>
<dbReference type="OrthoDB" id="8640229at2"/>
<accession>A0A1V9DEX8</accession>
<dbReference type="Proteomes" id="UP000192769">
    <property type="component" value="Unassembled WGS sequence"/>
</dbReference>
<dbReference type="InterPro" id="IPR008767">
    <property type="entry name" value="Phage_SPP1_head-tail_adaptor"/>
</dbReference>